<protein>
    <submittedName>
        <fullName evidence="1">Uncharacterized protein</fullName>
    </submittedName>
</protein>
<gene>
    <name evidence="1" type="ORF">A7K69_14280</name>
</gene>
<sequence>MDNIIFIHVFSFYIYEGLEETASADGGKCHFIQSSRQIWHQSCPLAEVDAHPAINLNVVGRSEFQSIDVARITDSKRKGEVQYKVFAQRKK</sequence>
<evidence type="ECO:0000313" key="1">
    <source>
        <dbReference type="EMBL" id="OAT71565.1"/>
    </source>
</evidence>
<dbReference type="AlphaFoldDB" id="A0A1B7KN91"/>
<proteinExistence type="predicted"/>
<evidence type="ECO:0000313" key="2">
    <source>
        <dbReference type="Proteomes" id="UP000078290"/>
    </source>
</evidence>
<organism evidence="1 2">
    <name type="scientific">Parageobacillus thermoglucosidasius</name>
    <name type="common">Geobacillus thermoglucosidasius</name>
    <dbReference type="NCBI Taxonomy" id="1426"/>
    <lineage>
        <taxon>Bacteria</taxon>
        <taxon>Bacillati</taxon>
        <taxon>Bacillota</taxon>
        <taxon>Bacilli</taxon>
        <taxon>Bacillales</taxon>
        <taxon>Anoxybacillaceae</taxon>
        <taxon>Parageobacillus</taxon>
    </lineage>
</organism>
<dbReference type="Proteomes" id="UP000078290">
    <property type="component" value="Unassembled WGS sequence"/>
</dbReference>
<comment type="caution">
    <text evidence="1">The sequence shown here is derived from an EMBL/GenBank/DDBJ whole genome shotgun (WGS) entry which is preliminary data.</text>
</comment>
<accession>A0A1B7KN91</accession>
<dbReference type="EMBL" id="LXMA01000042">
    <property type="protein sequence ID" value="OAT71565.1"/>
    <property type="molecule type" value="Genomic_DNA"/>
</dbReference>
<reference evidence="2" key="1">
    <citation type="submission" date="2016-05" db="EMBL/GenBank/DDBJ databases">
        <authorList>
            <person name="Wang W."/>
            <person name="Zhu L."/>
        </authorList>
    </citation>
    <scope>NUCLEOTIDE SEQUENCE [LARGE SCALE GENOMIC DNA]</scope>
    <source>
        <strain evidence="2">W-2</strain>
    </source>
</reference>
<name>A0A1B7KN91_PARTM</name>